<dbReference type="Gene3D" id="1.20.1740.10">
    <property type="entry name" value="Amino acid/polyamine transporter I"/>
    <property type="match status" value="1"/>
</dbReference>
<reference evidence="11" key="1">
    <citation type="submission" date="2011-06" db="EMBL/GenBank/DDBJ databases">
        <title>Complete genome sequence of Paenibacillus mucilaginosus KNP414.</title>
        <authorList>
            <person name="Wang J."/>
            <person name="Hu S."/>
            <person name="Hu X."/>
            <person name="Zhang B."/>
            <person name="Dong D."/>
            <person name="Zhang S."/>
            <person name="Zhao K."/>
            <person name="Wu D."/>
        </authorList>
    </citation>
    <scope>NUCLEOTIDE SEQUENCE [LARGE SCALE GENOMIC DNA]</scope>
    <source>
        <strain evidence="11">KNP414</strain>
    </source>
</reference>
<accession>F8FPP6</accession>
<comment type="similarity">
    <text evidence="2">Belongs to the amino acid-polyamine-organocation (APC) superfamily. Spore germination protein (SGP) (TC 2.A.3.9) family.</text>
</comment>
<evidence type="ECO:0000256" key="5">
    <source>
        <dbReference type="ARBA" id="ARBA00022692"/>
    </source>
</evidence>
<feature type="transmembrane region" description="Helical" evidence="9">
    <location>
        <begin position="82"/>
        <end position="99"/>
    </location>
</feature>
<gene>
    <name evidence="10" type="ordered locus">KNP414_07356</name>
</gene>
<evidence type="ECO:0000256" key="8">
    <source>
        <dbReference type="SAM" id="MobiDB-lite"/>
    </source>
</evidence>
<feature type="transmembrane region" description="Helical" evidence="9">
    <location>
        <begin position="221"/>
        <end position="244"/>
    </location>
</feature>
<dbReference type="GO" id="GO:0009847">
    <property type="term" value="P:spore germination"/>
    <property type="evidence" value="ECO:0007669"/>
    <property type="project" value="InterPro"/>
</dbReference>
<feature type="transmembrane region" description="Helical" evidence="9">
    <location>
        <begin position="335"/>
        <end position="354"/>
    </location>
</feature>
<keyword evidence="3" id="KW-0813">Transport</keyword>
<dbReference type="InterPro" id="IPR004761">
    <property type="entry name" value="Spore_GerAB"/>
</dbReference>
<sequence>MSKHLLVINQRQMAWLVGSLLTGGGLMSVQHELVRITKMDAWFSYILPTLYVLFIAFVFAQLSRRFPQLNLFEITMKMFGRMAGTLVNLVLILHIWLILMRDLRALGKFINTMLLPNTPEEILVMLLMLILMFYGRTSVEVLARVNDLFFPLFFIVIALLPLLLSNELNKELIQPVLVSGPIKMLYSNLLSFGWYGDTLVAGAFLHTVWNARQVQAAIRHGAIMATTLLSLFIFMVLVVLGPVMPANMIYPNYSLVQHVHITDFLDRVDLPILSIWFPVLVCKLLLIYLAFLTGLASLLRERDYTFINSPVSLVLLLTSMLAFKSTTEVHAFGNYSSPVIILAYQPLLLAALLIGMRRFPKKSAGEQASGGSDDSSNGGSGRSSASPRRSGAASGGGGGGSPGARIQRRFQALSYGHLVLMSNVLLLLCVLFVGAGVFFAKSFAMLGAVGALGYTVCLLLALLTSHFEMNRADQHGG</sequence>
<feature type="transmembrane region" description="Helical" evidence="9">
    <location>
        <begin position="148"/>
        <end position="165"/>
    </location>
</feature>
<dbReference type="PATRIC" id="fig|1036673.3.peg.6865"/>
<feature type="transmembrane region" description="Helical" evidence="9">
    <location>
        <begin position="415"/>
        <end position="437"/>
    </location>
</feature>
<evidence type="ECO:0000256" key="1">
    <source>
        <dbReference type="ARBA" id="ARBA00004141"/>
    </source>
</evidence>
<keyword evidence="4" id="KW-0309">Germination</keyword>
<evidence type="ECO:0000256" key="6">
    <source>
        <dbReference type="ARBA" id="ARBA00022989"/>
    </source>
</evidence>
<dbReference type="HOGENOM" id="CLU_047547_1_2_9"/>
<feature type="transmembrane region" description="Helical" evidence="9">
    <location>
        <begin position="42"/>
        <end position="62"/>
    </location>
</feature>
<dbReference type="GO" id="GO:0016020">
    <property type="term" value="C:membrane"/>
    <property type="evidence" value="ECO:0007669"/>
    <property type="project" value="UniProtKB-SubCell"/>
</dbReference>
<feature type="transmembrane region" description="Helical" evidence="9">
    <location>
        <begin position="12"/>
        <end position="30"/>
    </location>
</feature>
<evidence type="ECO:0000256" key="9">
    <source>
        <dbReference type="SAM" id="Phobius"/>
    </source>
</evidence>
<proteinExistence type="inferred from homology"/>
<keyword evidence="5 9" id="KW-0812">Transmembrane</keyword>
<protein>
    <submittedName>
        <fullName evidence="10">Putative spore germination protein</fullName>
    </submittedName>
</protein>
<evidence type="ECO:0000256" key="4">
    <source>
        <dbReference type="ARBA" id="ARBA00022544"/>
    </source>
</evidence>
<reference evidence="10 11" key="2">
    <citation type="journal article" date="2013" name="Genome Announc.">
        <title>Genome Sequence of Growth-Improving Paenibacillus mucilaginosus Strain KNP414.</title>
        <authorList>
            <person name="Lu J.J."/>
            <person name="Wang J.F."/>
            <person name="Hu X.F."/>
        </authorList>
    </citation>
    <scope>NUCLEOTIDE SEQUENCE [LARGE SCALE GENOMIC DNA]</scope>
    <source>
        <strain evidence="10 11">KNP414</strain>
    </source>
</reference>
<dbReference type="AlphaFoldDB" id="F8FPP6"/>
<evidence type="ECO:0000256" key="3">
    <source>
        <dbReference type="ARBA" id="ARBA00022448"/>
    </source>
</evidence>
<dbReference type="Pfam" id="PF03845">
    <property type="entry name" value="Spore_permease"/>
    <property type="match status" value="1"/>
</dbReference>
<organism evidence="10 11">
    <name type="scientific">Paenibacillus mucilaginosus (strain KNP414)</name>
    <dbReference type="NCBI Taxonomy" id="1036673"/>
    <lineage>
        <taxon>Bacteria</taxon>
        <taxon>Bacillati</taxon>
        <taxon>Bacillota</taxon>
        <taxon>Bacilli</taxon>
        <taxon>Bacillales</taxon>
        <taxon>Paenibacillaceae</taxon>
        <taxon>Paenibacillus</taxon>
    </lineage>
</organism>
<feature type="region of interest" description="Disordered" evidence="8">
    <location>
        <begin position="364"/>
        <end position="402"/>
    </location>
</feature>
<feature type="compositionally biased region" description="Gly residues" evidence="8">
    <location>
        <begin position="393"/>
        <end position="402"/>
    </location>
</feature>
<dbReference type="PANTHER" id="PTHR34975:SF2">
    <property type="entry name" value="SPORE GERMINATION PROTEIN A2"/>
    <property type="match status" value="1"/>
</dbReference>
<comment type="subcellular location">
    <subcellularLocation>
        <location evidence="1">Membrane</location>
        <topology evidence="1">Multi-pass membrane protein</topology>
    </subcellularLocation>
</comment>
<dbReference type="NCBIfam" id="TIGR00912">
    <property type="entry name" value="2A0309"/>
    <property type="match status" value="1"/>
</dbReference>
<keyword evidence="6 9" id="KW-1133">Transmembrane helix</keyword>
<dbReference type="PANTHER" id="PTHR34975">
    <property type="entry name" value="SPORE GERMINATION PROTEIN A2"/>
    <property type="match status" value="1"/>
</dbReference>
<dbReference type="KEGG" id="pms:KNP414_07356"/>
<keyword evidence="7 9" id="KW-0472">Membrane</keyword>
<evidence type="ECO:0000313" key="10">
    <source>
        <dbReference type="EMBL" id="AEI45863.1"/>
    </source>
</evidence>
<feature type="transmembrane region" description="Helical" evidence="9">
    <location>
        <begin position="306"/>
        <end position="323"/>
    </location>
</feature>
<feature type="transmembrane region" description="Helical" evidence="9">
    <location>
        <begin position="443"/>
        <end position="463"/>
    </location>
</feature>
<dbReference type="EMBL" id="CP002869">
    <property type="protein sequence ID" value="AEI45863.1"/>
    <property type="molecule type" value="Genomic_DNA"/>
</dbReference>
<dbReference type="Proteomes" id="UP000006620">
    <property type="component" value="Chromosome"/>
</dbReference>
<feature type="transmembrane region" description="Helical" evidence="9">
    <location>
        <begin position="185"/>
        <end position="209"/>
    </location>
</feature>
<evidence type="ECO:0000256" key="2">
    <source>
        <dbReference type="ARBA" id="ARBA00007998"/>
    </source>
</evidence>
<name>F8FPP6_PAEMK</name>
<feature type="transmembrane region" description="Helical" evidence="9">
    <location>
        <begin position="275"/>
        <end position="299"/>
    </location>
</feature>
<feature type="compositionally biased region" description="Low complexity" evidence="8">
    <location>
        <begin position="369"/>
        <end position="392"/>
    </location>
</feature>
<evidence type="ECO:0000313" key="11">
    <source>
        <dbReference type="Proteomes" id="UP000006620"/>
    </source>
</evidence>
<feature type="transmembrane region" description="Helical" evidence="9">
    <location>
        <begin position="119"/>
        <end position="136"/>
    </location>
</feature>
<evidence type="ECO:0000256" key="7">
    <source>
        <dbReference type="ARBA" id="ARBA00023136"/>
    </source>
</evidence>
<dbReference type="RefSeq" id="WP_013921004.1">
    <property type="nucleotide sequence ID" value="NC_015690.1"/>
</dbReference>